<keyword evidence="7" id="KW-1185">Reference proteome</keyword>
<gene>
    <name evidence="6" type="primary">724686</name>
    <name evidence="8" type="synonym">LOC724686</name>
</gene>
<evidence type="ECO:0000256" key="3">
    <source>
        <dbReference type="ARBA" id="ARBA00022490"/>
    </source>
</evidence>
<dbReference type="OMA" id="RTERQEM"/>
<evidence type="ECO:0000256" key="4">
    <source>
        <dbReference type="ARBA" id="ARBA00022614"/>
    </source>
</evidence>
<protein>
    <recommendedName>
        <fullName evidence="2">Leucine-rich repeat-containing protein 51</fullName>
    </recommendedName>
</protein>
<evidence type="ECO:0000313" key="8">
    <source>
        <dbReference type="RefSeq" id="XP_003249321.1"/>
    </source>
</evidence>
<evidence type="ECO:0000256" key="2">
    <source>
        <dbReference type="ARBA" id="ARBA00014223"/>
    </source>
</evidence>
<name>A0A7M7G9V8_APIME</name>
<reference evidence="6" key="1">
    <citation type="submission" date="2021-01" db="UniProtKB">
        <authorList>
            <consortium name="EnsemblMetazoa"/>
        </authorList>
    </citation>
    <scope>IDENTIFICATION</scope>
    <source>
        <strain evidence="6">DH4</strain>
    </source>
</reference>
<accession>A0A8B6XU21</accession>
<organism evidence="6">
    <name type="scientific">Apis mellifera</name>
    <name type="common">Honeybee</name>
    <dbReference type="NCBI Taxonomy" id="7460"/>
    <lineage>
        <taxon>Eukaryota</taxon>
        <taxon>Metazoa</taxon>
        <taxon>Ecdysozoa</taxon>
        <taxon>Arthropoda</taxon>
        <taxon>Hexapoda</taxon>
        <taxon>Insecta</taxon>
        <taxon>Pterygota</taxon>
        <taxon>Neoptera</taxon>
        <taxon>Endopterygota</taxon>
        <taxon>Hymenoptera</taxon>
        <taxon>Apocrita</taxon>
        <taxon>Aculeata</taxon>
        <taxon>Apoidea</taxon>
        <taxon>Anthophila</taxon>
        <taxon>Apidae</taxon>
        <taxon>Apis</taxon>
    </lineage>
</organism>
<keyword evidence="5" id="KW-0677">Repeat</keyword>
<evidence type="ECO:0000256" key="5">
    <source>
        <dbReference type="ARBA" id="ARBA00022737"/>
    </source>
</evidence>
<dbReference type="Gene3D" id="3.80.10.10">
    <property type="entry name" value="Ribonuclease Inhibitor"/>
    <property type="match status" value="1"/>
</dbReference>
<dbReference type="InterPro" id="IPR001611">
    <property type="entry name" value="Leu-rich_rpt"/>
</dbReference>
<evidence type="ECO:0000313" key="6">
    <source>
        <dbReference type="EnsemblMetazoa" id="XP_003249321"/>
    </source>
</evidence>
<sequence>MESLTRFEKPYSDYKRTERQEMLIAAPLDLSFKRATTMHELANKRPQSVRTGKIPLRTSADRFVTCSLWLSNNLLTSMDGFESLAHKVLDDPEHLSWIDLSFNKIKEIGDDIVKFPNIKIFYLHGNNISNINDIVKLQKLQTLRSLTLHGNPIENLPYYRGYIVHTLPQLTALDFSAVLSTERKKAAPAGFYKVIYGNT</sequence>
<keyword evidence="4" id="KW-0433">Leucine-rich repeat</keyword>
<dbReference type="SUPFAM" id="SSF52058">
    <property type="entry name" value="L domain-like"/>
    <property type="match status" value="1"/>
</dbReference>
<evidence type="ECO:0000313" key="7">
    <source>
        <dbReference type="Proteomes" id="UP000005203"/>
    </source>
</evidence>
<dbReference type="EnsemblMetazoa" id="XM_003249273">
    <property type="protein sequence ID" value="XP_003249321"/>
    <property type="gene ID" value="LOC724686"/>
</dbReference>
<dbReference type="GeneID" id="724686"/>
<dbReference type="GO" id="GO:0005737">
    <property type="term" value="C:cytoplasm"/>
    <property type="evidence" value="ECO:0007669"/>
    <property type="project" value="UniProtKB-SubCell"/>
</dbReference>
<accession>A0A7M7G9V8</accession>
<dbReference type="PROSITE" id="PS51450">
    <property type="entry name" value="LRR"/>
    <property type="match status" value="1"/>
</dbReference>
<dbReference type="AlphaFoldDB" id="A0A7M7G9V8"/>
<dbReference type="Pfam" id="PF14580">
    <property type="entry name" value="LRR_9"/>
    <property type="match status" value="1"/>
</dbReference>
<dbReference type="RefSeq" id="XP_003249321.1">
    <property type="nucleotide sequence ID" value="XM_003249273.3"/>
</dbReference>
<dbReference type="KEGG" id="ame:724686"/>
<dbReference type="InterPro" id="IPR032675">
    <property type="entry name" value="LRR_dom_sf"/>
</dbReference>
<dbReference type="OrthoDB" id="676979at2759"/>
<comment type="subcellular location">
    <subcellularLocation>
        <location evidence="1">Cytoplasm</location>
    </subcellularLocation>
</comment>
<dbReference type="Proteomes" id="UP000005203">
    <property type="component" value="Linkage group LG13"/>
</dbReference>
<evidence type="ECO:0000256" key="1">
    <source>
        <dbReference type="ARBA" id="ARBA00004496"/>
    </source>
</evidence>
<proteinExistence type="predicted"/>
<keyword evidence="3" id="KW-0963">Cytoplasm</keyword>
<dbReference type="PANTHER" id="PTHR46545:SF1">
    <property type="entry name" value="LEUCINE-RICH REPEAT-CONTAINING PROTEIN 51"/>
    <property type="match status" value="1"/>
</dbReference>
<reference evidence="8" key="2">
    <citation type="submission" date="2025-04" db="UniProtKB">
        <authorList>
            <consortium name="RefSeq"/>
        </authorList>
    </citation>
    <scope>IDENTIFICATION</scope>
    <source>
        <strain evidence="8">DH4</strain>
        <tissue evidence="8">Whole body</tissue>
    </source>
</reference>
<dbReference type="PANTHER" id="PTHR46545">
    <property type="entry name" value="LEUCINE-RICH REPEAT-CONTAINING PROTEIN 51"/>
    <property type="match status" value="1"/>
</dbReference>